<gene>
    <name evidence="1" type="ORF">B0J12DRAFT_739814</name>
</gene>
<proteinExistence type="predicted"/>
<comment type="caution">
    <text evidence="1">The sequence shown here is derived from an EMBL/GenBank/DDBJ whole genome shotgun (WGS) entry which is preliminary data.</text>
</comment>
<protein>
    <recommendedName>
        <fullName evidence="3">Apple domain-containing protein</fullName>
    </recommendedName>
</protein>
<dbReference type="Gene3D" id="3.50.4.10">
    <property type="entry name" value="Hepatocyte Growth Factor"/>
    <property type="match status" value="1"/>
</dbReference>
<accession>A0ABQ8GDI9</accession>
<name>A0ABQ8GDI9_9PEZI</name>
<evidence type="ECO:0000313" key="2">
    <source>
        <dbReference type="Proteomes" id="UP000774617"/>
    </source>
</evidence>
<dbReference type="EMBL" id="JAGTJR010000011">
    <property type="protein sequence ID" value="KAH7052268.1"/>
    <property type="molecule type" value="Genomic_DNA"/>
</dbReference>
<reference evidence="1 2" key="1">
    <citation type="journal article" date="2021" name="Nat. Commun.">
        <title>Genetic determinants of endophytism in the Arabidopsis root mycobiome.</title>
        <authorList>
            <person name="Mesny F."/>
            <person name="Miyauchi S."/>
            <person name="Thiergart T."/>
            <person name="Pickel B."/>
            <person name="Atanasova L."/>
            <person name="Karlsson M."/>
            <person name="Huettel B."/>
            <person name="Barry K.W."/>
            <person name="Haridas S."/>
            <person name="Chen C."/>
            <person name="Bauer D."/>
            <person name="Andreopoulos W."/>
            <person name="Pangilinan J."/>
            <person name="LaButti K."/>
            <person name="Riley R."/>
            <person name="Lipzen A."/>
            <person name="Clum A."/>
            <person name="Drula E."/>
            <person name="Henrissat B."/>
            <person name="Kohler A."/>
            <person name="Grigoriev I.V."/>
            <person name="Martin F.M."/>
            <person name="Hacquard S."/>
        </authorList>
    </citation>
    <scope>NUCLEOTIDE SEQUENCE [LARGE SCALE GENOMIC DNA]</scope>
    <source>
        <strain evidence="1 2">MPI-SDFR-AT-0080</strain>
    </source>
</reference>
<dbReference type="Proteomes" id="UP000774617">
    <property type="component" value="Unassembled WGS sequence"/>
</dbReference>
<sequence>MVCMLEGPDLPSQIDCAIPTFGVSPSNTNYLAAYGVFTNKKDGICTFPKSYAGNSDGENTITPYVMGYFVTRGVTARSTIKCKNLNGAKIYTCIECPQVTYNRVAEGDTLYFAAATGPKFSHYVSAVSSPTTTTDSVKLYHADLWHQYNGDIGIAYEPTLDNCIKTCASREDCVNVAWVPGSPGPCYLEGEDVGNSIPNNGVWGALKAKSSGRAVGW</sequence>
<evidence type="ECO:0000313" key="1">
    <source>
        <dbReference type="EMBL" id="KAH7052268.1"/>
    </source>
</evidence>
<organism evidence="1 2">
    <name type="scientific">Macrophomina phaseolina</name>
    <dbReference type="NCBI Taxonomy" id="35725"/>
    <lineage>
        <taxon>Eukaryota</taxon>
        <taxon>Fungi</taxon>
        <taxon>Dikarya</taxon>
        <taxon>Ascomycota</taxon>
        <taxon>Pezizomycotina</taxon>
        <taxon>Dothideomycetes</taxon>
        <taxon>Dothideomycetes incertae sedis</taxon>
        <taxon>Botryosphaeriales</taxon>
        <taxon>Botryosphaeriaceae</taxon>
        <taxon>Macrophomina</taxon>
    </lineage>
</organism>
<keyword evidence="2" id="KW-1185">Reference proteome</keyword>
<evidence type="ECO:0008006" key="3">
    <source>
        <dbReference type="Google" id="ProtNLM"/>
    </source>
</evidence>